<keyword evidence="2" id="KW-1185">Reference proteome</keyword>
<dbReference type="EMBL" id="PVTE01000016">
    <property type="protein sequence ID" value="PRY34643.1"/>
    <property type="molecule type" value="Genomic_DNA"/>
</dbReference>
<organism evidence="1 2">
    <name type="scientific">Spirosoma oryzae</name>
    <dbReference type="NCBI Taxonomy" id="1469603"/>
    <lineage>
        <taxon>Bacteria</taxon>
        <taxon>Pseudomonadati</taxon>
        <taxon>Bacteroidota</taxon>
        <taxon>Cytophagia</taxon>
        <taxon>Cytophagales</taxon>
        <taxon>Cytophagaceae</taxon>
        <taxon>Spirosoma</taxon>
    </lineage>
</organism>
<proteinExistence type="predicted"/>
<gene>
    <name evidence="1" type="ORF">CLV58_11636</name>
</gene>
<protein>
    <recommendedName>
        <fullName evidence="3">Phage protein</fullName>
    </recommendedName>
</protein>
<dbReference type="Proteomes" id="UP000238375">
    <property type="component" value="Unassembled WGS sequence"/>
</dbReference>
<sequence>MRFIAVFNQQSDYHAVGFDDLTDAADFLLGGYQERQLTPCGTYDVLTGDIVSADADESDHVGDMDELIRRIARTYLVKALNRGRG</sequence>
<evidence type="ECO:0000313" key="1">
    <source>
        <dbReference type="EMBL" id="PRY34643.1"/>
    </source>
</evidence>
<dbReference type="RefSeq" id="WP_106139257.1">
    <property type="nucleotide sequence ID" value="NZ_PVTE01000016.1"/>
</dbReference>
<comment type="caution">
    <text evidence="1">The sequence shown here is derived from an EMBL/GenBank/DDBJ whole genome shotgun (WGS) entry which is preliminary data.</text>
</comment>
<evidence type="ECO:0000313" key="2">
    <source>
        <dbReference type="Proteomes" id="UP000238375"/>
    </source>
</evidence>
<dbReference type="OrthoDB" id="960944at2"/>
<evidence type="ECO:0008006" key="3">
    <source>
        <dbReference type="Google" id="ProtNLM"/>
    </source>
</evidence>
<reference evidence="1 2" key="1">
    <citation type="submission" date="2018-03" db="EMBL/GenBank/DDBJ databases">
        <title>Genomic Encyclopedia of Archaeal and Bacterial Type Strains, Phase II (KMG-II): from individual species to whole genera.</title>
        <authorList>
            <person name="Goeker M."/>
        </authorList>
    </citation>
    <scope>NUCLEOTIDE SEQUENCE [LARGE SCALE GENOMIC DNA]</scope>
    <source>
        <strain evidence="1 2">DSM 28354</strain>
    </source>
</reference>
<dbReference type="AlphaFoldDB" id="A0A2T0SMN2"/>
<accession>A0A2T0SMN2</accession>
<name>A0A2T0SMN2_9BACT</name>